<gene>
    <name evidence="2" type="ORF">BHU25_20780</name>
</gene>
<dbReference type="RefSeq" id="WP_123567265.1">
    <property type="nucleotide sequence ID" value="NZ_MOAM01000028.1"/>
</dbReference>
<name>A0A423D4X7_9PSED</name>
<evidence type="ECO:0000313" key="2">
    <source>
        <dbReference type="EMBL" id="ROL66617.1"/>
    </source>
</evidence>
<feature type="transmembrane region" description="Helical" evidence="1">
    <location>
        <begin position="36"/>
        <end position="53"/>
    </location>
</feature>
<reference evidence="2 3" key="1">
    <citation type="submission" date="2016-10" db="EMBL/GenBank/DDBJ databases">
        <title>Comparative genome analysis of multiple Pseudomonas spp. focuses on biocontrol and plant growth promoting traits.</title>
        <authorList>
            <person name="Tao X.-Y."/>
            <person name="Taylor C.G."/>
        </authorList>
    </citation>
    <scope>NUCLEOTIDE SEQUENCE [LARGE SCALE GENOMIC DNA]</scope>
    <source>
        <strain evidence="2 3">15D11</strain>
    </source>
</reference>
<sequence length="290" mass="33029">MSHSKRKSIEITFIVVELLLFLGAIATTYLSSKGNWGLFFGISIVLSVIFLGLKIAQAFPRFREIWVHETLAGKIASFALARGVVDYFDMLKSSEQNRRNEETQADIATASTMLLCANSGASYLDHGVYRHWEAIRKRLSEGVDFRVVMLDPFSGEKGYRNQLNVTGDQYGSKMNLANLIDLYNRYPTLDIRFVQYGMHTTVFAADNVLYVDPYTVGVIDDRIENRSFTLKIKECQPTEGLSLHRIYKSHLATLLRSGESLEQWLERCEDQLPAGLPQVKSRQYRQKHTA</sequence>
<keyword evidence="1" id="KW-1133">Transmembrane helix</keyword>
<organism evidence="2 3">
    <name type="scientific">Pseudomonas vranovensis</name>
    <dbReference type="NCBI Taxonomy" id="321661"/>
    <lineage>
        <taxon>Bacteria</taxon>
        <taxon>Pseudomonadati</taxon>
        <taxon>Pseudomonadota</taxon>
        <taxon>Gammaproteobacteria</taxon>
        <taxon>Pseudomonadales</taxon>
        <taxon>Pseudomonadaceae</taxon>
        <taxon>Pseudomonas</taxon>
    </lineage>
</organism>
<evidence type="ECO:0000256" key="1">
    <source>
        <dbReference type="SAM" id="Phobius"/>
    </source>
</evidence>
<keyword evidence="3" id="KW-1185">Reference proteome</keyword>
<accession>A0A423D4X7</accession>
<comment type="caution">
    <text evidence="2">The sequence shown here is derived from an EMBL/GenBank/DDBJ whole genome shotgun (WGS) entry which is preliminary data.</text>
</comment>
<dbReference type="AlphaFoldDB" id="A0A423D4X7"/>
<keyword evidence="1" id="KW-0472">Membrane</keyword>
<evidence type="ECO:0000313" key="3">
    <source>
        <dbReference type="Proteomes" id="UP000285286"/>
    </source>
</evidence>
<dbReference type="Proteomes" id="UP000285286">
    <property type="component" value="Unassembled WGS sequence"/>
</dbReference>
<proteinExistence type="predicted"/>
<feature type="transmembrane region" description="Helical" evidence="1">
    <location>
        <begin position="12"/>
        <end position="30"/>
    </location>
</feature>
<keyword evidence="1" id="KW-0812">Transmembrane</keyword>
<protein>
    <submittedName>
        <fullName evidence="2">Uncharacterized protein</fullName>
    </submittedName>
</protein>
<dbReference type="EMBL" id="MOAM01000028">
    <property type="protein sequence ID" value="ROL66617.1"/>
    <property type="molecule type" value="Genomic_DNA"/>
</dbReference>